<organism evidence="1 2">
    <name type="scientific">Cirrhinus mrigala</name>
    <name type="common">Mrigala</name>
    <dbReference type="NCBI Taxonomy" id="683832"/>
    <lineage>
        <taxon>Eukaryota</taxon>
        <taxon>Metazoa</taxon>
        <taxon>Chordata</taxon>
        <taxon>Craniata</taxon>
        <taxon>Vertebrata</taxon>
        <taxon>Euteleostomi</taxon>
        <taxon>Actinopterygii</taxon>
        <taxon>Neopterygii</taxon>
        <taxon>Teleostei</taxon>
        <taxon>Ostariophysi</taxon>
        <taxon>Cypriniformes</taxon>
        <taxon>Cyprinidae</taxon>
        <taxon>Labeoninae</taxon>
        <taxon>Labeonini</taxon>
        <taxon>Cirrhinus</taxon>
    </lineage>
</organism>
<evidence type="ECO:0000313" key="2">
    <source>
        <dbReference type="Proteomes" id="UP001529510"/>
    </source>
</evidence>
<dbReference type="AlphaFoldDB" id="A0ABD0NQZ6"/>
<gene>
    <name evidence="1" type="ORF">M9458_039628</name>
</gene>
<protein>
    <recommendedName>
        <fullName evidence="3">Transposase</fullName>
    </recommendedName>
</protein>
<evidence type="ECO:0000313" key="1">
    <source>
        <dbReference type="EMBL" id="KAL0163875.1"/>
    </source>
</evidence>
<reference evidence="1 2" key="1">
    <citation type="submission" date="2024-05" db="EMBL/GenBank/DDBJ databases">
        <title>Genome sequencing and assembly of Indian major carp, Cirrhinus mrigala (Hamilton, 1822).</title>
        <authorList>
            <person name="Mohindra V."/>
            <person name="Chowdhury L.M."/>
            <person name="Lal K."/>
            <person name="Jena J.K."/>
        </authorList>
    </citation>
    <scope>NUCLEOTIDE SEQUENCE [LARGE SCALE GENOMIC DNA]</scope>
    <source>
        <strain evidence="1">CM1030</strain>
        <tissue evidence="1">Blood</tissue>
    </source>
</reference>
<evidence type="ECO:0008006" key="3">
    <source>
        <dbReference type="Google" id="ProtNLM"/>
    </source>
</evidence>
<sequence>VPMLTPVHLQKRQQWACEHQNWITEQWKKVAWSDESLLHHVDGWVHVCRLPGEHVAPGCTMVRSQETEAV</sequence>
<comment type="caution">
    <text evidence="1">The sequence shown here is derived from an EMBL/GenBank/DDBJ whole genome shotgun (WGS) entry which is preliminary data.</text>
</comment>
<accession>A0ABD0NQZ6</accession>
<proteinExistence type="predicted"/>
<feature type="non-terminal residue" evidence="1">
    <location>
        <position position="70"/>
    </location>
</feature>
<name>A0ABD0NQZ6_CIRMR</name>
<keyword evidence="2" id="KW-1185">Reference proteome</keyword>
<dbReference type="Proteomes" id="UP001529510">
    <property type="component" value="Unassembled WGS sequence"/>
</dbReference>
<dbReference type="EMBL" id="JAMKFB020000020">
    <property type="protein sequence ID" value="KAL0163875.1"/>
    <property type="molecule type" value="Genomic_DNA"/>
</dbReference>
<dbReference type="InterPro" id="IPR036397">
    <property type="entry name" value="RNaseH_sf"/>
</dbReference>
<feature type="non-terminal residue" evidence="1">
    <location>
        <position position="1"/>
    </location>
</feature>
<dbReference type="Gene3D" id="3.30.420.10">
    <property type="entry name" value="Ribonuclease H-like superfamily/Ribonuclease H"/>
    <property type="match status" value="1"/>
</dbReference>